<dbReference type="SUPFAM" id="SSF81606">
    <property type="entry name" value="PP2C-like"/>
    <property type="match status" value="1"/>
</dbReference>
<keyword evidence="3" id="KW-1185">Reference proteome</keyword>
<dbReference type="InterPro" id="IPR001932">
    <property type="entry name" value="PPM-type_phosphatase-like_dom"/>
</dbReference>
<reference evidence="2 3" key="1">
    <citation type="journal article" date="2019" name="Int. J. Syst. Evol. Microbiol.">
        <title>The Global Catalogue of Microorganisms (GCM) 10K type strain sequencing project: providing services to taxonomists for standard genome sequencing and annotation.</title>
        <authorList>
            <consortium name="The Broad Institute Genomics Platform"/>
            <consortium name="The Broad Institute Genome Sequencing Center for Infectious Disease"/>
            <person name="Wu L."/>
            <person name="Ma J."/>
        </authorList>
    </citation>
    <scope>NUCLEOTIDE SEQUENCE [LARGE SCALE GENOMIC DNA]</scope>
    <source>
        <strain evidence="2 3">JCM 9383</strain>
    </source>
</reference>
<proteinExistence type="predicted"/>
<comment type="caution">
    <text evidence="2">The sequence shown here is derived from an EMBL/GenBank/DDBJ whole genome shotgun (WGS) entry which is preliminary data.</text>
</comment>
<dbReference type="EMBL" id="BAAAUX010000004">
    <property type="protein sequence ID" value="GAA2777878.1"/>
    <property type="molecule type" value="Genomic_DNA"/>
</dbReference>
<dbReference type="InterPro" id="IPR036457">
    <property type="entry name" value="PPM-type-like_dom_sf"/>
</dbReference>
<protein>
    <submittedName>
        <fullName evidence="2">Protein phosphatase 2C domain-containing protein</fullName>
    </submittedName>
</protein>
<evidence type="ECO:0000259" key="1">
    <source>
        <dbReference type="Pfam" id="PF13672"/>
    </source>
</evidence>
<name>A0ABN3V4C2_9PSEU</name>
<gene>
    <name evidence="2" type="ORF">GCM10010470_08810</name>
</gene>
<dbReference type="Proteomes" id="UP001500979">
    <property type="component" value="Unassembled WGS sequence"/>
</dbReference>
<evidence type="ECO:0000313" key="3">
    <source>
        <dbReference type="Proteomes" id="UP001500979"/>
    </source>
</evidence>
<evidence type="ECO:0000313" key="2">
    <source>
        <dbReference type="EMBL" id="GAA2777878.1"/>
    </source>
</evidence>
<sequence length="245" mass="25563">MQVTCATEAAPGAVNEDFVVAGPSWVVVLDGATAPAVVDSGCVHDVPWLVRNLAAGLATNLALRDEPLADVLASAIERVRAEHLGNCDLGNPSSPSSTVSMLRLRADVVEYLVLADSPVLLDVGGAVRAVVDDRLDHLPGYDVETVAACRNQPGGFWVASTDPDAAFEAVRGSVAVSEVPRAAVLSDGASRYVERFGLSDWAGLLDLLDSAGPGELLSRVRAAEVSAGQQRGKRHDDATAALIRF</sequence>
<organism evidence="2 3">
    <name type="scientific">Saccharopolyspora taberi</name>
    <dbReference type="NCBI Taxonomy" id="60895"/>
    <lineage>
        <taxon>Bacteria</taxon>
        <taxon>Bacillati</taxon>
        <taxon>Actinomycetota</taxon>
        <taxon>Actinomycetes</taxon>
        <taxon>Pseudonocardiales</taxon>
        <taxon>Pseudonocardiaceae</taxon>
        <taxon>Saccharopolyspora</taxon>
    </lineage>
</organism>
<accession>A0ABN3V4C2</accession>
<dbReference type="Pfam" id="PF13672">
    <property type="entry name" value="PP2C_2"/>
    <property type="match status" value="1"/>
</dbReference>
<feature type="domain" description="PPM-type phosphatase" evidence="1">
    <location>
        <begin position="14"/>
        <end position="194"/>
    </location>
</feature>